<dbReference type="SUPFAM" id="SSF50985">
    <property type="entry name" value="RCC1/BLIP-II"/>
    <property type="match status" value="1"/>
</dbReference>
<dbReference type="InterPro" id="IPR043502">
    <property type="entry name" value="DNA/RNA_pol_sf"/>
</dbReference>
<feature type="domain" description="Ty3 transposon capsid-like protein" evidence="3">
    <location>
        <begin position="352"/>
        <end position="473"/>
    </location>
</feature>
<feature type="region of interest" description="Disordered" evidence="2">
    <location>
        <begin position="293"/>
        <end position="317"/>
    </location>
</feature>
<evidence type="ECO:0000256" key="1">
    <source>
        <dbReference type="SAM" id="Coils"/>
    </source>
</evidence>
<keyword evidence="5" id="KW-1185">Reference proteome</keyword>
<dbReference type="InterPro" id="IPR032567">
    <property type="entry name" value="RTL1-rel"/>
</dbReference>
<dbReference type="SUPFAM" id="SSF56672">
    <property type="entry name" value="DNA/RNA polymerases"/>
    <property type="match status" value="1"/>
</dbReference>
<evidence type="ECO:0000313" key="5">
    <source>
        <dbReference type="Proteomes" id="UP001372338"/>
    </source>
</evidence>
<keyword evidence="1" id="KW-0175">Coiled coil</keyword>
<dbReference type="Gene3D" id="3.10.10.10">
    <property type="entry name" value="HIV Type 1 Reverse Transcriptase, subunit A, domain 1"/>
    <property type="match status" value="1"/>
</dbReference>
<dbReference type="PANTHER" id="PTHR15503">
    <property type="entry name" value="LDOC1 RELATED"/>
    <property type="match status" value="1"/>
</dbReference>
<reference evidence="4 5" key="1">
    <citation type="submission" date="2024-01" db="EMBL/GenBank/DDBJ databases">
        <title>The genomes of 5 underutilized Papilionoideae crops provide insights into root nodulation and disease resistanc.</title>
        <authorList>
            <person name="Yuan L."/>
        </authorList>
    </citation>
    <scope>NUCLEOTIDE SEQUENCE [LARGE SCALE GENOMIC DNA]</scope>
    <source>
        <strain evidence="4">ZHUSHIDOU_FW_LH</strain>
        <tissue evidence="4">Leaf</tissue>
    </source>
</reference>
<dbReference type="Pfam" id="PF19259">
    <property type="entry name" value="Ty3_capsid"/>
    <property type="match status" value="1"/>
</dbReference>
<accession>A0AAN9P891</accession>
<dbReference type="EMBL" id="JAYWIO010000001">
    <property type="protein sequence ID" value="KAK7288441.1"/>
    <property type="molecule type" value="Genomic_DNA"/>
</dbReference>
<evidence type="ECO:0000256" key="2">
    <source>
        <dbReference type="SAM" id="MobiDB-lite"/>
    </source>
</evidence>
<dbReference type="Pfam" id="PF08284">
    <property type="entry name" value="RVP_2"/>
    <property type="match status" value="1"/>
</dbReference>
<gene>
    <name evidence="4" type="ORF">RIF29_01900</name>
</gene>
<feature type="region of interest" description="Disordered" evidence="2">
    <location>
        <begin position="486"/>
        <end position="550"/>
    </location>
</feature>
<dbReference type="InterPro" id="IPR045358">
    <property type="entry name" value="Ty3_capsid"/>
</dbReference>
<organism evidence="4 5">
    <name type="scientific">Crotalaria pallida</name>
    <name type="common">Smooth rattlebox</name>
    <name type="synonym">Crotalaria striata</name>
    <dbReference type="NCBI Taxonomy" id="3830"/>
    <lineage>
        <taxon>Eukaryota</taxon>
        <taxon>Viridiplantae</taxon>
        <taxon>Streptophyta</taxon>
        <taxon>Embryophyta</taxon>
        <taxon>Tracheophyta</taxon>
        <taxon>Spermatophyta</taxon>
        <taxon>Magnoliopsida</taxon>
        <taxon>eudicotyledons</taxon>
        <taxon>Gunneridae</taxon>
        <taxon>Pentapetalae</taxon>
        <taxon>rosids</taxon>
        <taxon>fabids</taxon>
        <taxon>Fabales</taxon>
        <taxon>Fabaceae</taxon>
        <taxon>Papilionoideae</taxon>
        <taxon>50 kb inversion clade</taxon>
        <taxon>genistoids sensu lato</taxon>
        <taxon>core genistoids</taxon>
        <taxon>Crotalarieae</taxon>
        <taxon>Crotalaria</taxon>
    </lineage>
</organism>
<dbReference type="PANTHER" id="PTHR15503:SF22">
    <property type="entry name" value="TRANSPOSON TY3-I GAG POLYPROTEIN"/>
    <property type="match status" value="1"/>
</dbReference>
<proteinExistence type="predicted"/>
<dbReference type="Gene3D" id="2.40.70.10">
    <property type="entry name" value="Acid Proteases"/>
    <property type="match status" value="1"/>
</dbReference>
<dbReference type="Gene3D" id="2.130.10.30">
    <property type="entry name" value="Regulator of chromosome condensation 1/beta-lactamase-inhibitor protein II"/>
    <property type="match status" value="1"/>
</dbReference>
<evidence type="ECO:0000259" key="3">
    <source>
        <dbReference type="Pfam" id="PF19259"/>
    </source>
</evidence>
<name>A0AAN9P891_CROPI</name>
<feature type="coiled-coil region" evidence="1">
    <location>
        <begin position="242"/>
        <end position="269"/>
    </location>
</feature>
<sequence length="891" mass="98891">MVSSPHLIPRIESCASGKDRSSTFHQGSSAGAQVSKVPGSYMKEIACGGRHSAVLTDAGGTSYFWLGSVWPGEVTNMDQMMLLCSVINRVFMNCGQGNNADQLRPTLDPSLLGTGVEKIAAGLWHTLCVTVDGQIYAFGGNQFGQLGASGDQPEREYDEARNQRDQLLDQNNHSPKGWQVYTRRKKGTRGNQKGGELVRIHMGSEFNGLGLGTYHFGSVRNTSVITGPTCRIPMETRLQARVEANEARLVQVEGRMEEMTKAFHDLKEKLIADQKDQVEFRKLFMKFVKEQGGRVNDDTEEESNREDSPERHRGYEDSAHMMAKRVELPPFDGGDPRGWLTRAETYFFIHGTNPAMKIPLARVCMEGQAVHWFSILLEIDPTISWEKFKVELTERFSGLEIQNPYEELAALKQKGGVQEFISEFEYLAALVPRQPEMQYVGYFLNGLNEEIQSWVRIHNPENQIQAMKLARNVEVALKKGNGRSGYSGLGRFNQVTRGPINQGPQTHKPHSSWSKPSPWGLSSDKHDRSNPVPPKPAGSPRRGTHNLTAKEWEERRRKGLCFRCAQPFNAGHRCPDPKLRVMLLGEDEELNEEGEIVFAEGDDDVEGEEGECSVLVSPNFGMSCNLEGVTAQPLKTMKLEGAVNGITILILVDSGATHNFISPTMVKALGIPVEEASHGLGIRLGDGHLAVTTGKCPNLRVSIGQYECPLNAWVLNMGGLDLILGVAWLRTLGEVTTNWETMTMRFKHQGKEVVLQGTCNSDFTALQSLIGGNPATVNKVNCGSRKTEGELVPTEDLTAEQVSELRSVLEKFPEVFQAPQGLPPPRNYDHRINLIPGQGPVNVRPYRYPHFHKDEIQKQVQELLQLGMIRTSNSAYSSPVILVEAILVVVD</sequence>
<protein>
    <recommendedName>
        <fullName evidence="3">Ty3 transposon capsid-like protein domain-containing protein</fullName>
    </recommendedName>
</protein>
<dbReference type="InterPro" id="IPR000408">
    <property type="entry name" value="Reg_chr_condens"/>
</dbReference>
<dbReference type="InterPro" id="IPR021109">
    <property type="entry name" value="Peptidase_aspartic_dom_sf"/>
</dbReference>
<feature type="compositionally biased region" description="Basic and acidic residues" evidence="2">
    <location>
        <begin position="305"/>
        <end position="317"/>
    </location>
</feature>
<dbReference type="InterPro" id="IPR009091">
    <property type="entry name" value="RCC1/BLIP-II"/>
</dbReference>
<dbReference type="Proteomes" id="UP001372338">
    <property type="component" value="Unassembled WGS sequence"/>
</dbReference>
<dbReference type="PROSITE" id="PS00626">
    <property type="entry name" value="RCC1_2"/>
    <property type="match status" value="2"/>
</dbReference>
<dbReference type="Pfam" id="PF13540">
    <property type="entry name" value="RCC1_2"/>
    <property type="match status" value="1"/>
</dbReference>
<comment type="caution">
    <text evidence="4">The sequence shown here is derived from an EMBL/GenBank/DDBJ whole genome shotgun (WGS) entry which is preliminary data.</text>
</comment>
<dbReference type="AlphaFoldDB" id="A0AAN9P891"/>
<evidence type="ECO:0000313" key="4">
    <source>
        <dbReference type="EMBL" id="KAK7288441.1"/>
    </source>
</evidence>
<dbReference type="CDD" id="cd00303">
    <property type="entry name" value="retropepsin_like"/>
    <property type="match status" value="1"/>
</dbReference>
<dbReference type="SUPFAM" id="SSF50630">
    <property type="entry name" value="Acid proteases"/>
    <property type="match status" value="1"/>
</dbReference>